<dbReference type="Proteomes" id="UP000008842">
    <property type="component" value="Chromosome"/>
</dbReference>
<organism evidence="1 2">
    <name type="scientific">Porphyromonas gingivalis (strain ATCC 33277 / DSM 20709 / CIP 103683 / JCM 12257 / NCTC 11834 / 2561)</name>
    <dbReference type="NCBI Taxonomy" id="431947"/>
    <lineage>
        <taxon>Bacteria</taxon>
        <taxon>Pseudomonadati</taxon>
        <taxon>Bacteroidota</taxon>
        <taxon>Bacteroidia</taxon>
        <taxon>Bacteroidales</taxon>
        <taxon>Porphyromonadaceae</taxon>
        <taxon>Porphyromonas</taxon>
    </lineage>
</organism>
<protein>
    <submittedName>
        <fullName evidence="1">Uncharacterized protein</fullName>
    </submittedName>
</protein>
<reference evidence="1 2" key="1">
    <citation type="journal article" date="2008" name="DNA Res.">
        <title>Determination of the genome sequence of Porphyromonas gingivalis strain ATCC 33277 and genomic comparison with strain W83 revealed extensive genome rearrangements in P. gingivalis.</title>
        <authorList>
            <person name="Naito M."/>
            <person name="Hirakawa H."/>
            <person name="Yamashita A."/>
            <person name="Ohara N."/>
            <person name="Shoji M."/>
            <person name="Yukitake H."/>
            <person name="Nakayama K."/>
            <person name="Toh H."/>
            <person name="Yoshimura F."/>
            <person name="Kuhara S."/>
            <person name="Hattori M."/>
            <person name="Hayashi T."/>
            <person name="Nakayama K."/>
        </authorList>
    </citation>
    <scope>NUCLEOTIDE SEQUENCE [LARGE SCALE GENOMIC DNA]</scope>
    <source>
        <strain evidence="2">ATCC 33277 / DSM 20709 / CIP 103683 / JCM 12257 / NCTC 11834 / 2561</strain>
    </source>
</reference>
<accession>B2RJP1</accession>
<evidence type="ECO:0000313" key="2">
    <source>
        <dbReference type="Proteomes" id="UP000008842"/>
    </source>
</evidence>
<dbReference type="AlphaFoldDB" id="B2RJP1"/>
<evidence type="ECO:0000313" key="1">
    <source>
        <dbReference type="EMBL" id="BAG33586.1"/>
    </source>
</evidence>
<dbReference type="HOGENOM" id="CLU_760441_0_0_10"/>
<name>B2RJP1_PORG3</name>
<sequence length="364" mass="42348">MKTIICEAIPFGYGPAAILYSFIKELSKEFNIIIASSGSTFNFFKESHFKTVFCSSYDQREIKETIQKYQENLFAVLSVENERFLYAAKELSVRTIYIDLFEFIWDTTLEYMPYADLYVVYTLFENTEKIKRLQDKGVLLLSPKVEKLHPMVSTSKDKKLLVHIGGLNSSCITSSHLCNYSNFLSLFIRELKNLNPENEIDIVTSGEVYYCLKKLFDNHQEIKLYHDIPHGDFLRILSECSNYYTTPGITSTLTGIFNQKKTHLILPANYTQFEQLSMFKRFFNNDTPSIDYYKEGFASTMVKEKEGIEQIEKFFSKLDIDIKDYAKNVMCNPFYTKKNLSDIFIKRENSILSVIKSVENTNVL</sequence>
<dbReference type="EMBL" id="AP009380">
    <property type="protein sequence ID" value="BAG33586.1"/>
    <property type="molecule type" value="Genomic_DNA"/>
</dbReference>
<gene>
    <name evidence="1" type="ordered locus">PGN_1067</name>
</gene>
<dbReference type="RefSeq" id="WP_012457998.1">
    <property type="nucleotide sequence ID" value="NC_010729.1"/>
</dbReference>
<dbReference type="GeneID" id="29256276"/>
<dbReference type="BioCyc" id="PGIN431947:G1G2V-1213-MONOMER"/>
<proteinExistence type="predicted"/>
<dbReference type="KEGG" id="pgn:PGN_1067"/>